<evidence type="ECO:0000313" key="3">
    <source>
        <dbReference type="Proteomes" id="UP001161276"/>
    </source>
</evidence>
<dbReference type="AlphaFoldDB" id="A0AA42WA01"/>
<dbReference type="CDD" id="cd04301">
    <property type="entry name" value="NAT_SF"/>
    <property type="match status" value="1"/>
</dbReference>
<reference evidence="2" key="1">
    <citation type="submission" date="2022-09" db="EMBL/GenBank/DDBJ databases">
        <title>Intensive care unit water sources are persistently colonized with multi-drug resistant bacteria and are the site of extensive horizontal gene transfer of antibiotic resistance genes.</title>
        <authorList>
            <person name="Diorio-Toth L."/>
        </authorList>
    </citation>
    <scope>NUCLEOTIDE SEQUENCE</scope>
    <source>
        <strain evidence="2">GD03676</strain>
    </source>
</reference>
<dbReference type="GO" id="GO:0016747">
    <property type="term" value="F:acyltransferase activity, transferring groups other than amino-acyl groups"/>
    <property type="evidence" value="ECO:0007669"/>
    <property type="project" value="InterPro"/>
</dbReference>
<dbReference type="InterPro" id="IPR016181">
    <property type="entry name" value="Acyl_CoA_acyltransferase"/>
</dbReference>
<dbReference type="SUPFAM" id="SSF55729">
    <property type="entry name" value="Acyl-CoA N-acyltransferases (Nat)"/>
    <property type="match status" value="1"/>
</dbReference>
<protein>
    <submittedName>
        <fullName evidence="2">GNAT family N-acetyltransferase</fullName>
    </submittedName>
</protein>
<dbReference type="RefSeq" id="WP_280026408.1">
    <property type="nucleotide sequence ID" value="NZ_JAOCKG010000003.1"/>
</dbReference>
<proteinExistence type="predicted"/>
<organism evidence="2 3">
    <name type="scientific">Achromobacter marplatensis</name>
    <dbReference type="NCBI Taxonomy" id="470868"/>
    <lineage>
        <taxon>Bacteria</taxon>
        <taxon>Pseudomonadati</taxon>
        <taxon>Pseudomonadota</taxon>
        <taxon>Betaproteobacteria</taxon>
        <taxon>Burkholderiales</taxon>
        <taxon>Alcaligenaceae</taxon>
        <taxon>Achromobacter</taxon>
    </lineage>
</organism>
<evidence type="ECO:0000259" key="1">
    <source>
        <dbReference type="PROSITE" id="PS51186"/>
    </source>
</evidence>
<dbReference type="EMBL" id="JAOCKG010000003">
    <property type="protein sequence ID" value="MDH2050426.1"/>
    <property type="molecule type" value="Genomic_DNA"/>
</dbReference>
<dbReference type="PROSITE" id="PS51186">
    <property type="entry name" value="GNAT"/>
    <property type="match status" value="1"/>
</dbReference>
<accession>A0AA42WA01</accession>
<sequence length="142" mass="15359">MNIRPALHSDIPLLGELDPIADRESGRREFIAQSVAAGQCWVATGPGQEASPLGYGVLNRAFFDHPFIALVVVKSSARRRGVATAIVRSLASQCDGAKLFTSTNTSNLPMRALLERLGFIASGRIDNLDDGDPELVFVKFFD</sequence>
<name>A0AA42WA01_9BURK</name>
<evidence type="ECO:0000313" key="2">
    <source>
        <dbReference type="EMBL" id="MDH2050426.1"/>
    </source>
</evidence>
<feature type="domain" description="N-acetyltransferase" evidence="1">
    <location>
        <begin position="1"/>
        <end position="142"/>
    </location>
</feature>
<dbReference type="Proteomes" id="UP001161276">
    <property type="component" value="Unassembled WGS sequence"/>
</dbReference>
<dbReference type="Pfam" id="PF00583">
    <property type="entry name" value="Acetyltransf_1"/>
    <property type="match status" value="1"/>
</dbReference>
<gene>
    <name evidence="2" type="ORF">N5K24_08455</name>
</gene>
<dbReference type="Gene3D" id="3.40.630.30">
    <property type="match status" value="1"/>
</dbReference>
<comment type="caution">
    <text evidence="2">The sequence shown here is derived from an EMBL/GenBank/DDBJ whole genome shotgun (WGS) entry which is preliminary data.</text>
</comment>
<dbReference type="InterPro" id="IPR000182">
    <property type="entry name" value="GNAT_dom"/>
</dbReference>